<dbReference type="InterPro" id="IPR014445">
    <property type="entry name" value="Gln-dep_NAD_synthase"/>
</dbReference>
<dbReference type="FunFam" id="3.40.50.620:FF:000106">
    <property type="entry name" value="Glutamine-dependent NAD(+) synthetase"/>
    <property type="match status" value="1"/>
</dbReference>
<dbReference type="EMBL" id="DRBS01000188">
    <property type="protein sequence ID" value="HDD44165.1"/>
    <property type="molecule type" value="Genomic_DNA"/>
</dbReference>
<comment type="catalytic activity">
    <reaction evidence="7 8">
        <text>deamido-NAD(+) + L-glutamine + ATP + H2O = L-glutamate + AMP + diphosphate + NAD(+) + H(+)</text>
        <dbReference type="Rhea" id="RHEA:24384"/>
        <dbReference type="ChEBI" id="CHEBI:15377"/>
        <dbReference type="ChEBI" id="CHEBI:15378"/>
        <dbReference type="ChEBI" id="CHEBI:29985"/>
        <dbReference type="ChEBI" id="CHEBI:30616"/>
        <dbReference type="ChEBI" id="CHEBI:33019"/>
        <dbReference type="ChEBI" id="CHEBI:57540"/>
        <dbReference type="ChEBI" id="CHEBI:58359"/>
        <dbReference type="ChEBI" id="CHEBI:58437"/>
        <dbReference type="ChEBI" id="CHEBI:456215"/>
        <dbReference type="EC" id="6.3.5.1"/>
    </reaction>
</comment>
<evidence type="ECO:0000259" key="10">
    <source>
        <dbReference type="PROSITE" id="PS50263"/>
    </source>
</evidence>
<feature type="binding site" evidence="7">
    <location>
        <position position="184"/>
    </location>
    <ligand>
        <name>L-glutamine</name>
        <dbReference type="ChEBI" id="CHEBI:58359"/>
    </ligand>
</feature>
<dbReference type="GO" id="GO:0003952">
    <property type="term" value="F:NAD+ synthase (glutamine-hydrolyzing) activity"/>
    <property type="evidence" value="ECO:0007669"/>
    <property type="project" value="UniProtKB-UniRule"/>
</dbReference>
<dbReference type="InterPro" id="IPR003010">
    <property type="entry name" value="C-N_Hydrolase"/>
</dbReference>
<dbReference type="GO" id="GO:0005737">
    <property type="term" value="C:cytoplasm"/>
    <property type="evidence" value="ECO:0007669"/>
    <property type="project" value="InterPro"/>
</dbReference>
<dbReference type="NCBIfam" id="NF010588">
    <property type="entry name" value="PRK13981.1"/>
    <property type="match status" value="1"/>
</dbReference>
<evidence type="ECO:0000256" key="6">
    <source>
        <dbReference type="ARBA" id="ARBA00023027"/>
    </source>
</evidence>
<protein>
    <recommendedName>
        <fullName evidence="7 8">Glutamine-dependent NAD(+) synthetase</fullName>
        <ecNumber evidence="7 8">6.3.5.1</ecNumber>
    </recommendedName>
    <alternativeName>
        <fullName evidence="7 8">NAD(+) synthase [glutamine-hydrolyzing]</fullName>
    </alternativeName>
</protein>
<dbReference type="GO" id="GO:0004359">
    <property type="term" value="F:glutaminase activity"/>
    <property type="evidence" value="ECO:0007669"/>
    <property type="project" value="InterPro"/>
</dbReference>
<dbReference type="UniPathway" id="UPA00253">
    <property type="reaction ID" value="UER00334"/>
</dbReference>
<evidence type="ECO:0000256" key="9">
    <source>
        <dbReference type="RuleBase" id="RU003811"/>
    </source>
</evidence>
<feature type="binding site" evidence="7">
    <location>
        <position position="405"/>
    </location>
    <ligand>
        <name>deamido-NAD(+)</name>
        <dbReference type="ChEBI" id="CHEBI:58437"/>
        <note>ligand shared between two neighboring subunits</note>
    </ligand>
</feature>
<dbReference type="NCBIfam" id="TIGR00552">
    <property type="entry name" value="nadE"/>
    <property type="match status" value="1"/>
</dbReference>
<reference evidence="11" key="1">
    <citation type="journal article" date="2020" name="mSystems">
        <title>Genome- and Community-Level Interaction Insights into Carbon Utilization and Element Cycling Functions of Hydrothermarchaeota in Hydrothermal Sediment.</title>
        <authorList>
            <person name="Zhou Z."/>
            <person name="Liu Y."/>
            <person name="Xu W."/>
            <person name="Pan J."/>
            <person name="Luo Z.H."/>
            <person name="Li M."/>
        </authorList>
    </citation>
    <scope>NUCLEOTIDE SEQUENCE [LARGE SCALE GENOMIC DNA]</scope>
    <source>
        <strain evidence="11">HyVt-233</strain>
    </source>
</reference>
<dbReference type="Gene3D" id="3.60.110.10">
    <property type="entry name" value="Carbon-nitrogen hydrolase"/>
    <property type="match status" value="1"/>
</dbReference>
<evidence type="ECO:0000256" key="8">
    <source>
        <dbReference type="PIRNR" id="PIRNR006630"/>
    </source>
</evidence>
<evidence type="ECO:0000256" key="2">
    <source>
        <dbReference type="ARBA" id="ARBA00007145"/>
    </source>
</evidence>
<sequence length="550" mass="62127">MKIALAQTNPIIGAFDYNLEKVSRFIDEAKKQACDLIIFPELTLIGYPPKDLLEREDFINNSLTVLENLIQRTQGIAVICGAVERHTEQAKPLCNVALLFKDKKIMFKTRKILLPSYDVFDETRYFAPGQKANWIEWQGVRFGITICEDIWNDKDFFSRREYAIDPVAQLANENIEVLINISASAYFIGKPAFRLNMFKHLAQKYNFPIIYVNQVGGNDDLVFDGNSQIVLPDKTVLVRAKDFDEDLVVTELKKTGGEKSVLFEEEEAEVLKALILGTRDYAYKTGFKKAVVGLSGGVDSSLVAYIATKAFGKENVLGVAMPSPYTSKESLEDAEALAKNLNISFKIIPITQIFEAYLETLKPFFGNLPWNVAEENIQARIRGNILMALSNKFGYLVLSSGNKSEMAVGYCTLYGDLTGGLAVISDVPKTLVYRLARYVNREKEIIPQRVLTKAPSAELRAGQRDEDDLPPYALLDPILKEYVENRRSLDEIVSMGFPPETVKEIVRLVDRNEYKRHQAPPGIKITTKAFGYGRRYPIVQKYTEYLLKTI</sequence>
<feature type="binding site" evidence="7">
    <location>
        <position position="376"/>
    </location>
    <ligand>
        <name>deamido-NAD(+)</name>
        <dbReference type="ChEBI" id="CHEBI:58437"/>
        <note>ligand shared between two neighboring subunits</note>
    </ligand>
</feature>
<evidence type="ECO:0000256" key="3">
    <source>
        <dbReference type="ARBA" id="ARBA00022598"/>
    </source>
</evidence>
<comment type="function">
    <text evidence="7">Catalyzes the ATP-dependent amidation of deamido-NAD to form NAD. Uses L-glutamine as a nitrogen source.</text>
</comment>
<dbReference type="InterPro" id="IPR014729">
    <property type="entry name" value="Rossmann-like_a/b/a_fold"/>
</dbReference>
<dbReference type="PANTHER" id="PTHR23090:SF9">
    <property type="entry name" value="GLUTAMINE-DEPENDENT NAD(+) SYNTHETASE"/>
    <property type="match status" value="1"/>
</dbReference>
<dbReference type="SUPFAM" id="SSF56317">
    <property type="entry name" value="Carbon-nitrogen hydrolase"/>
    <property type="match status" value="1"/>
</dbReference>
<proteinExistence type="inferred from homology"/>
<dbReference type="InterPro" id="IPR036526">
    <property type="entry name" value="C-N_Hydrolase_sf"/>
</dbReference>
<keyword evidence="4 7" id="KW-0547">Nucleotide-binding</keyword>
<dbReference type="InterPro" id="IPR003694">
    <property type="entry name" value="NAD_synthase"/>
</dbReference>
<dbReference type="GO" id="GO:0009435">
    <property type="term" value="P:NAD+ biosynthetic process"/>
    <property type="evidence" value="ECO:0007669"/>
    <property type="project" value="UniProtKB-UniRule"/>
</dbReference>
<feature type="binding site" evidence="7">
    <location>
        <begin position="293"/>
        <end position="300"/>
    </location>
    <ligand>
        <name>ATP</name>
        <dbReference type="ChEBI" id="CHEBI:30616"/>
    </ligand>
</feature>
<dbReference type="InterPro" id="IPR022310">
    <property type="entry name" value="NAD/GMP_synthase"/>
</dbReference>
<feature type="active site" description="For glutaminase activity" evidence="7">
    <location>
        <position position="111"/>
    </location>
</feature>
<name>A0A7C0U333_DESA2</name>
<comment type="similarity">
    <text evidence="9">Belongs to the NAD synthetase family.</text>
</comment>
<feature type="binding site" evidence="7">
    <location>
        <position position="117"/>
    </location>
    <ligand>
        <name>L-glutamine</name>
        <dbReference type="ChEBI" id="CHEBI:58359"/>
    </ligand>
</feature>
<evidence type="ECO:0000256" key="7">
    <source>
        <dbReference type="HAMAP-Rule" id="MF_02090"/>
    </source>
</evidence>
<keyword evidence="3 7" id="KW-0436">Ligase</keyword>
<dbReference type="SUPFAM" id="SSF52402">
    <property type="entry name" value="Adenine nucleotide alpha hydrolases-like"/>
    <property type="match status" value="1"/>
</dbReference>
<dbReference type="PANTHER" id="PTHR23090">
    <property type="entry name" value="NH 3 /GLUTAMINE-DEPENDENT NAD + SYNTHETASE"/>
    <property type="match status" value="1"/>
</dbReference>
<organism evidence="11">
    <name type="scientific">Desulfofervidus auxilii</name>
    <dbReference type="NCBI Taxonomy" id="1621989"/>
    <lineage>
        <taxon>Bacteria</taxon>
        <taxon>Pseudomonadati</taxon>
        <taxon>Thermodesulfobacteriota</taxon>
        <taxon>Candidatus Desulfofervidia</taxon>
        <taxon>Candidatus Desulfofervidales</taxon>
        <taxon>Candidatus Desulfofervidaceae</taxon>
        <taxon>Candidatus Desulfofervidus</taxon>
    </lineage>
</organism>
<dbReference type="AlphaFoldDB" id="A0A7C0U333"/>
<evidence type="ECO:0000256" key="4">
    <source>
        <dbReference type="ARBA" id="ARBA00022741"/>
    </source>
</evidence>
<dbReference type="Gene3D" id="3.40.50.620">
    <property type="entry name" value="HUPs"/>
    <property type="match status" value="1"/>
</dbReference>
<dbReference type="EC" id="6.3.5.1" evidence="7 8"/>
<dbReference type="PIRSF" id="PIRSF006630">
    <property type="entry name" value="NADS_GAT"/>
    <property type="match status" value="1"/>
</dbReference>
<evidence type="ECO:0000313" key="11">
    <source>
        <dbReference type="EMBL" id="HDD44165.1"/>
    </source>
</evidence>
<feature type="active site" description="Proton acceptor; for glutaminase activity" evidence="7">
    <location>
        <position position="41"/>
    </location>
</feature>
<gene>
    <name evidence="7" type="primary">nadE</name>
    <name evidence="11" type="ORF">ENG63_04815</name>
</gene>
<evidence type="ECO:0000256" key="5">
    <source>
        <dbReference type="ARBA" id="ARBA00022840"/>
    </source>
</evidence>
<feature type="binding site" evidence="7">
    <location>
        <position position="515"/>
    </location>
    <ligand>
        <name>deamido-NAD(+)</name>
        <dbReference type="ChEBI" id="CHEBI:58437"/>
        <note>ligand shared between two neighboring subunits</note>
    </ligand>
</feature>
<dbReference type="PROSITE" id="PS50263">
    <property type="entry name" value="CN_HYDROLASE"/>
    <property type="match status" value="1"/>
</dbReference>
<feature type="binding site" evidence="7">
    <location>
        <position position="190"/>
    </location>
    <ligand>
        <name>L-glutamine</name>
        <dbReference type="ChEBI" id="CHEBI:58359"/>
    </ligand>
</feature>
<feature type="domain" description="CN hydrolase" evidence="10">
    <location>
        <begin position="1"/>
        <end position="254"/>
    </location>
</feature>
<keyword evidence="6 7" id="KW-0520">NAD</keyword>
<dbReference type="GO" id="GO:0008795">
    <property type="term" value="F:NAD+ synthase activity"/>
    <property type="evidence" value="ECO:0007669"/>
    <property type="project" value="UniProtKB-UniRule"/>
</dbReference>
<dbReference type="HAMAP" id="MF_02090">
    <property type="entry name" value="NadE_glutamine_dep"/>
    <property type="match status" value="1"/>
</dbReference>
<dbReference type="GO" id="GO:0005524">
    <property type="term" value="F:ATP binding"/>
    <property type="evidence" value="ECO:0007669"/>
    <property type="project" value="UniProtKB-UniRule"/>
</dbReference>
<comment type="pathway">
    <text evidence="1 7 8">Cofactor biosynthesis; NAD(+) biosynthesis; NAD(+) from deamido-NAD(+) (L-Gln route): step 1/1.</text>
</comment>
<dbReference type="CDD" id="cd07570">
    <property type="entry name" value="GAT_Gln-NAD-synth"/>
    <property type="match status" value="1"/>
</dbReference>
<dbReference type="CDD" id="cd00553">
    <property type="entry name" value="NAD_synthase"/>
    <property type="match status" value="1"/>
</dbReference>
<dbReference type="Proteomes" id="UP000886289">
    <property type="component" value="Unassembled WGS sequence"/>
</dbReference>
<comment type="similarity">
    <text evidence="2 7 8">In the C-terminal section; belongs to the NAD synthetase family.</text>
</comment>
<keyword evidence="5 7" id="KW-0067">ATP-binding</keyword>
<dbReference type="Pfam" id="PF00795">
    <property type="entry name" value="CN_hydrolase"/>
    <property type="match status" value="1"/>
</dbReference>
<dbReference type="Pfam" id="PF02540">
    <property type="entry name" value="NAD_synthase"/>
    <property type="match status" value="1"/>
</dbReference>
<evidence type="ECO:0000256" key="1">
    <source>
        <dbReference type="ARBA" id="ARBA00005188"/>
    </source>
</evidence>
<accession>A0A7C0U333</accession>
<comment type="caution">
    <text evidence="11">The sequence shown here is derived from an EMBL/GenBank/DDBJ whole genome shotgun (WGS) entry which is preliminary data.</text>
</comment>
<comment type="caution">
    <text evidence="7">Lacks conserved residue(s) required for the propagation of feature annotation.</text>
</comment>
<feature type="active site" description="Nucleophile; for glutaminase activity" evidence="7">
    <location>
        <position position="147"/>
    </location>
</feature>